<keyword evidence="10" id="KW-1185">Reference proteome</keyword>
<evidence type="ECO:0000313" key="4">
    <source>
        <dbReference type="EMBL" id="ODM04647.1"/>
    </source>
</evidence>
<comment type="similarity">
    <text evidence="1 2">Belongs to the small heat shock protein (HSP20) family.</text>
</comment>
<dbReference type="PANTHER" id="PTHR11527">
    <property type="entry name" value="HEAT-SHOCK PROTEIN 20 FAMILY MEMBER"/>
    <property type="match status" value="1"/>
</dbReference>
<dbReference type="OrthoDB" id="9811615at2"/>
<dbReference type="InterPro" id="IPR031107">
    <property type="entry name" value="Small_HSP"/>
</dbReference>
<name>A0A1E3UB62_9FIRM</name>
<evidence type="ECO:0000313" key="7">
    <source>
        <dbReference type="EMBL" id="ODR46611.1"/>
    </source>
</evidence>
<organism evidence="6 9">
    <name type="scientific">Eisenbergiella tayi</name>
    <dbReference type="NCBI Taxonomy" id="1432052"/>
    <lineage>
        <taxon>Bacteria</taxon>
        <taxon>Bacillati</taxon>
        <taxon>Bacillota</taxon>
        <taxon>Clostridia</taxon>
        <taxon>Lachnospirales</taxon>
        <taxon>Lachnospiraceae</taxon>
        <taxon>Eisenbergiella</taxon>
    </lineage>
</organism>
<dbReference type="Proteomes" id="UP000094869">
    <property type="component" value="Unassembled WGS sequence"/>
</dbReference>
<reference evidence="8 11" key="1">
    <citation type="submission" date="2016-07" db="EMBL/GenBank/DDBJ databases">
        <title>Characterization of isolates of Eisenbergiella tayi derived from blood cultures, using whole genome sequencing.</title>
        <authorList>
            <person name="Burdz T."/>
            <person name="Wiebe D."/>
            <person name="Huynh C."/>
            <person name="Bernard K."/>
        </authorList>
    </citation>
    <scope>NUCLEOTIDE SEQUENCE [LARGE SCALE GENOMIC DNA]</scope>
    <source>
        <strain evidence="5 8">NML 110608</strain>
        <strain evidence="4 11">NML 120489</strain>
    </source>
</reference>
<dbReference type="EMBL" id="MCGI01000007">
    <property type="protein sequence ID" value="ODM04647.1"/>
    <property type="molecule type" value="Genomic_DNA"/>
</dbReference>
<evidence type="ECO:0000313" key="5">
    <source>
        <dbReference type="EMBL" id="ODM04881.1"/>
    </source>
</evidence>
<dbReference type="Pfam" id="PF00011">
    <property type="entry name" value="HSP20"/>
    <property type="match status" value="1"/>
</dbReference>
<dbReference type="Proteomes" id="UP000094271">
    <property type="component" value="Unassembled WGS sequence"/>
</dbReference>
<reference evidence="7 10" key="2">
    <citation type="submission" date="2016-08" db="EMBL/GenBank/DDBJ databases">
        <title>Characterization of Isolates of Eisenbergiella tayi Derived from Blood Cultures, Using Whole Genome Sequencing.</title>
        <authorList>
            <person name="Bernier A.-M."/>
            <person name="Burdz T."/>
            <person name="Wiebe D."/>
            <person name="Bernard K."/>
        </authorList>
    </citation>
    <scope>NUCLEOTIDE SEQUENCE [LARGE SCALE GENOMIC DNA]</scope>
    <source>
        <strain evidence="7 10">NML120146</strain>
    </source>
</reference>
<evidence type="ECO:0000256" key="2">
    <source>
        <dbReference type="RuleBase" id="RU003616"/>
    </source>
</evidence>
<evidence type="ECO:0000313" key="6">
    <source>
        <dbReference type="EMBL" id="ODR46417.1"/>
    </source>
</evidence>
<accession>A0A1E3UB62</accession>
<evidence type="ECO:0000313" key="9">
    <source>
        <dbReference type="Proteomes" id="UP000094271"/>
    </source>
</evidence>
<proteinExistence type="inferred from homology"/>
<evidence type="ECO:0000313" key="11">
    <source>
        <dbReference type="Proteomes" id="UP000095003"/>
    </source>
</evidence>
<evidence type="ECO:0000313" key="8">
    <source>
        <dbReference type="Proteomes" id="UP000094067"/>
    </source>
</evidence>
<dbReference type="EMBL" id="MEHD01000049">
    <property type="protein sequence ID" value="ODR46611.1"/>
    <property type="molecule type" value="Genomic_DNA"/>
</dbReference>
<dbReference type="EMBL" id="MCGH01000002">
    <property type="protein sequence ID" value="ODM04881.1"/>
    <property type="molecule type" value="Genomic_DNA"/>
</dbReference>
<dbReference type="Proteomes" id="UP000094067">
    <property type="component" value="Unassembled WGS sequence"/>
</dbReference>
<evidence type="ECO:0000256" key="1">
    <source>
        <dbReference type="PROSITE-ProRule" id="PRU00285"/>
    </source>
</evidence>
<dbReference type="PROSITE" id="PS01031">
    <property type="entry name" value="SHSP"/>
    <property type="match status" value="1"/>
</dbReference>
<dbReference type="AlphaFoldDB" id="A0A1E3UB62"/>
<protein>
    <submittedName>
        <fullName evidence="6">Heat-shock protein Hsp20</fullName>
    </submittedName>
    <submittedName>
        <fullName evidence="4">Putative Hsp20 family chaperone</fullName>
    </submittedName>
</protein>
<gene>
    <name evidence="4" type="ORF">BEH84_05708</name>
    <name evidence="6" type="ORF">BEI59_25085</name>
    <name evidence="5" type="ORF">BEI61_00761</name>
    <name evidence="7" type="ORF">BEI63_27895</name>
</gene>
<dbReference type="InterPro" id="IPR008978">
    <property type="entry name" value="HSP20-like_chaperone"/>
</dbReference>
<evidence type="ECO:0000259" key="3">
    <source>
        <dbReference type="PROSITE" id="PS01031"/>
    </source>
</evidence>
<dbReference type="CDD" id="cd06471">
    <property type="entry name" value="ACD_LpsHSP_like"/>
    <property type="match status" value="1"/>
</dbReference>
<reference evidence="6 9" key="3">
    <citation type="submission" date="2016-08" db="EMBL/GenBank/DDBJ databases">
        <authorList>
            <person name="Seilhamer J.J."/>
        </authorList>
    </citation>
    <scope>NUCLEOTIDE SEQUENCE [LARGE SCALE GENOMIC DNA]</scope>
    <source>
        <strain evidence="6 9">NML150140-1</strain>
    </source>
</reference>
<dbReference type="Gene3D" id="2.60.40.790">
    <property type="match status" value="1"/>
</dbReference>
<evidence type="ECO:0000313" key="10">
    <source>
        <dbReference type="Proteomes" id="UP000094869"/>
    </source>
</evidence>
<comment type="caution">
    <text evidence="6">The sequence shown here is derived from an EMBL/GenBank/DDBJ whole genome shotgun (WGS) entry which is preliminary data.</text>
</comment>
<dbReference type="InterPro" id="IPR002068">
    <property type="entry name" value="A-crystallin/Hsp20_dom"/>
</dbReference>
<dbReference type="Proteomes" id="UP000095003">
    <property type="component" value="Unassembled WGS sequence"/>
</dbReference>
<sequence length="142" mass="16830">MLIRNNFFNDFFGDMFDDPFFNRGYAPQTQLMKTDIREKDGQYLLEIEVPGFTKEDVKAELKDGYLTITADRKEPVENADERTKYVRKERYYGTMKRTFYLGEEITENEIHAAFRDGILRIMIDKPQPKKIEEEKTIIPIEG</sequence>
<dbReference type="RefSeq" id="WP_009256252.1">
    <property type="nucleotide sequence ID" value="NZ_BAABXS010000002.1"/>
</dbReference>
<dbReference type="GeneID" id="93300535"/>
<feature type="domain" description="SHSP" evidence="3">
    <location>
        <begin position="25"/>
        <end position="142"/>
    </location>
</feature>
<dbReference type="EMBL" id="MEHA01000024">
    <property type="protein sequence ID" value="ODR46417.1"/>
    <property type="molecule type" value="Genomic_DNA"/>
</dbReference>
<dbReference type="SUPFAM" id="SSF49764">
    <property type="entry name" value="HSP20-like chaperones"/>
    <property type="match status" value="1"/>
</dbReference>